<accession>A0ACC3YJH6</accession>
<reference evidence="1 2" key="1">
    <citation type="journal article" date="2020" name="Phytopathology">
        <title>Genome Sequence Resources of Colletotrichum truncatum, C. plurivorum, C. musicola, and C. sojae: Four Species Pathogenic to Soybean (Glycine max).</title>
        <authorList>
            <person name="Rogerio F."/>
            <person name="Boufleur T.R."/>
            <person name="Ciampi-Guillardi M."/>
            <person name="Sukno S.A."/>
            <person name="Thon M.R."/>
            <person name="Massola Junior N.S."/>
            <person name="Baroncelli R."/>
        </authorList>
    </citation>
    <scope>NUCLEOTIDE SEQUENCE [LARGE SCALE GENOMIC DNA]</scope>
    <source>
        <strain evidence="1 2">CMES1059</strain>
    </source>
</reference>
<dbReference type="Proteomes" id="UP000805649">
    <property type="component" value="Unassembled WGS sequence"/>
</dbReference>
<evidence type="ECO:0000313" key="2">
    <source>
        <dbReference type="Proteomes" id="UP000805649"/>
    </source>
</evidence>
<comment type="caution">
    <text evidence="1">The sequence shown here is derived from an EMBL/GenBank/DDBJ whole genome shotgun (WGS) entry which is preliminary data.</text>
</comment>
<protein>
    <submittedName>
        <fullName evidence="1">Uncharacterized protein</fullName>
    </submittedName>
</protein>
<name>A0ACC3YJH6_COLTU</name>
<gene>
    <name evidence="1" type="ORF">CTRU02_214087</name>
</gene>
<dbReference type="EMBL" id="VUJX02000010">
    <property type="protein sequence ID" value="KAL0931352.1"/>
    <property type="molecule type" value="Genomic_DNA"/>
</dbReference>
<keyword evidence="2" id="KW-1185">Reference proteome</keyword>
<sequence>MFALEVVLIVIWLKRWSHDIAPIVAHLFVSEMQWMSGNRSQQMFARGQVQTSPESSDSRKGCVYHRRGLAVLLQPCRSTRILESLLL</sequence>
<organism evidence="1 2">
    <name type="scientific">Colletotrichum truncatum</name>
    <name type="common">Anthracnose fungus</name>
    <name type="synonym">Colletotrichum capsici</name>
    <dbReference type="NCBI Taxonomy" id="5467"/>
    <lineage>
        <taxon>Eukaryota</taxon>
        <taxon>Fungi</taxon>
        <taxon>Dikarya</taxon>
        <taxon>Ascomycota</taxon>
        <taxon>Pezizomycotina</taxon>
        <taxon>Sordariomycetes</taxon>
        <taxon>Hypocreomycetidae</taxon>
        <taxon>Glomerellales</taxon>
        <taxon>Glomerellaceae</taxon>
        <taxon>Colletotrichum</taxon>
        <taxon>Colletotrichum truncatum species complex</taxon>
    </lineage>
</organism>
<proteinExistence type="predicted"/>
<evidence type="ECO:0000313" key="1">
    <source>
        <dbReference type="EMBL" id="KAL0931352.1"/>
    </source>
</evidence>